<evidence type="ECO:0000256" key="6">
    <source>
        <dbReference type="ARBA" id="ARBA00022692"/>
    </source>
</evidence>
<feature type="transmembrane region" description="Helical" evidence="10">
    <location>
        <begin position="304"/>
        <end position="326"/>
    </location>
</feature>
<keyword evidence="4" id="KW-0328">Glycosyltransferase</keyword>
<dbReference type="GO" id="GO:0016020">
    <property type="term" value="C:membrane"/>
    <property type="evidence" value="ECO:0007669"/>
    <property type="project" value="GOC"/>
</dbReference>
<dbReference type="GO" id="GO:0004376">
    <property type="term" value="F:GPI mannosyltransferase activity"/>
    <property type="evidence" value="ECO:0007669"/>
    <property type="project" value="InterPro"/>
</dbReference>
<dbReference type="RefSeq" id="WP_187769237.1">
    <property type="nucleotide sequence ID" value="NZ_JACTVM010000002.1"/>
</dbReference>
<keyword evidence="3" id="KW-0337">GPI-anchor biosynthesis</keyword>
<keyword evidence="5" id="KW-0808">Transferase</keyword>
<gene>
    <name evidence="11" type="ORF">IBG24_08480</name>
</gene>
<evidence type="ECO:0000256" key="8">
    <source>
        <dbReference type="ARBA" id="ARBA00022989"/>
    </source>
</evidence>
<accession>A0A8I0EUG1</accession>
<name>A0A8I0EUG1_9ACTN</name>
<evidence type="ECO:0000256" key="2">
    <source>
        <dbReference type="ARBA" id="ARBA00004687"/>
    </source>
</evidence>
<keyword evidence="7" id="KW-0256">Endoplasmic reticulum</keyword>
<dbReference type="InterPro" id="IPR007315">
    <property type="entry name" value="PIG-V/Gpi18"/>
</dbReference>
<evidence type="ECO:0000256" key="5">
    <source>
        <dbReference type="ARBA" id="ARBA00022679"/>
    </source>
</evidence>
<feature type="transmembrane region" description="Helical" evidence="10">
    <location>
        <begin position="201"/>
        <end position="227"/>
    </location>
</feature>
<evidence type="ECO:0000256" key="3">
    <source>
        <dbReference type="ARBA" id="ARBA00022502"/>
    </source>
</evidence>
<comment type="pathway">
    <text evidence="2">Glycolipid biosynthesis; glycosylphosphatidylinositol-anchor biosynthesis.</text>
</comment>
<evidence type="ECO:0000256" key="1">
    <source>
        <dbReference type="ARBA" id="ARBA00004477"/>
    </source>
</evidence>
<organism evidence="11 12">
    <name type="scientific">Aeromicrobium senzhongii</name>
    <dbReference type="NCBI Taxonomy" id="2663859"/>
    <lineage>
        <taxon>Bacteria</taxon>
        <taxon>Bacillati</taxon>
        <taxon>Actinomycetota</taxon>
        <taxon>Actinomycetes</taxon>
        <taxon>Propionibacteriales</taxon>
        <taxon>Nocardioidaceae</taxon>
        <taxon>Aeromicrobium</taxon>
    </lineage>
</organism>
<dbReference type="UniPathway" id="UPA00196"/>
<evidence type="ECO:0000256" key="9">
    <source>
        <dbReference type="ARBA" id="ARBA00023136"/>
    </source>
</evidence>
<keyword evidence="8 10" id="KW-1133">Transmembrane helix</keyword>
<feature type="transmembrane region" description="Helical" evidence="10">
    <location>
        <begin position="338"/>
        <end position="359"/>
    </location>
</feature>
<dbReference type="PANTHER" id="PTHR12468:SF2">
    <property type="entry name" value="GPI MANNOSYLTRANSFERASE 2"/>
    <property type="match status" value="1"/>
</dbReference>
<dbReference type="GO" id="GO:0031501">
    <property type="term" value="C:mannosyltransferase complex"/>
    <property type="evidence" value="ECO:0007669"/>
    <property type="project" value="TreeGrafter"/>
</dbReference>
<dbReference type="GO" id="GO:0006506">
    <property type="term" value="P:GPI anchor biosynthetic process"/>
    <property type="evidence" value="ECO:0007669"/>
    <property type="project" value="UniProtKB-UniPathway"/>
</dbReference>
<feature type="transmembrane region" description="Helical" evidence="10">
    <location>
        <begin position="248"/>
        <end position="271"/>
    </location>
</feature>
<feature type="transmembrane region" description="Helical" evidence="10">
    <location>
        <begin position="124"/>
        <end position="146"/>
    </location>
</feature>
<evidence type="ECO:0000256" key="7">
    <source>
        <dbReference type="ARBA" id="ARBA00022824"/>
    </source>
</evidence>
<dbReference type="AlphaFoldDB" id="A0A8I0EUG1"/>
<protein>
    <submittedName>
        <fullName evidence="11">Uncharacterized protein</fullName>
    </submittedName>
</protein>
<dbReference type="EMBL" id="JACTVM010000002">
    <property type="protein sequence ID" value="MBC9226349.1"/>
    <property type="molecule type" value="Genomic_DNA"/>
</dbReference>
<feature type="transmembrane region" description="Helical" evidence="10">
    <location>
        <begin position="158"/>
        <end position="181"/>
    </location>
</feature>
<evidence type="ECO:0000313" key="11">
    <source>
        <dbReference type="EMBL" id="MBC9226349.1"/>
    </source>
</evidence>
<dbReference type="PANTHER" id="PTHR12468">
    <property type="entry name" value="GPI MANNOSYLTRANSFERASE 2"/>
    <property type="match status" value="1"/>
</dbReference>
<feature type="transmembrane region" description="Helical" evidence="10">
    <location>
        <begin position="24"/>
        <end position="47"/>
    </location>
</feature>
<evidence type="ECO:0000256" key="10">
    <source>
        <dbReference type="SAM" id="Phobius"/>
    </source>
</evidence>
<feature type="transmembrane region" description="Helical" evidence="10">
    <location>
        <begin position="379"/>
        <end position="399"/>
    </location>
</feature>
<comment type="subcellular location">
    <subcellularLocation>
        <location evidence="1">Endoplasmic reticulum membrane</location>
        <topology evidence="1">Multi-pass membrane protein</topology>
    </subcellularLocation>
</comment>
<evidence type="ECO:0000256" key="4">
    <source>
        <dbReference type="ARBA" id="ARBA00022676"/>
    </source>
</evidence>
<keyword evidence="9 10" id="KW-0472">Membrane</keyword>
<evidence type="ECO:0000313" key="12">
    <source>
        <dbReference type="Proteomes" id="UP000620591"/>
    </source>
</evidence>
<dbReference type="Proteomes" id="UP000620591">
    <property type="component" value="Unassembled WGS sequence"/>
</dbReference>
<proteinExistence type="predicted"/>
<comment type="caution">
    <text evidence="11">The sequence shown here is derived from an EMBL/GenBank/DDBJ whole genome shotgun (WGS) entry which is preliminary data.</text>
</comment>
<reference evidence="11" key="1">
    <citation type="submission" date="2020-09" db="EMBL/GenBank/DDBJ databases">
        <title>Novel species in genus Aeromicrobium.</title>
        <authorList>
            <person name="Zhang G."/>
        </authorList>
    </citation>
    <scope>NUCLEOTIDE SEQUENCE</scope>
    <source>
        <strain evidence="11">Zg-636</strain>
    </source>
</reference>
<keyword evidence="6 10" id="KW-0812">Transmembrane</keyword>
<dbReference type="GO" id="GO:0000009">
    <property type="term" value="F:alpha-1,6-mannosyltransferase activity"/>
    <property type="evidence" value="ECO:0007669"/>
    <property type="project" value="InterPro"/>
</dbReference>
<sequence length="404" mass="44194">MIPGTEPRAPGRSGDRLRPLAKHWAVRVLTIYALSRLVSLVAFWIGWTRFDRQGYPVPADASFLQFLARAWDGRWYGLIAEEGYPAELPRDSDGEISESPWAFLPLFPMTARLVMTVTGLPWDVVGPVLSASFGAVAVLVLFRLVMIAAPELVSERPGLPYSAVAAVSFFPAAGVFSMAYGDSLALVLVLVTLWCILRRRYVLAMVPLVLLGLTRAIALPMAAVVVWHLVHRCRTEGFRTISPREWGAAAMLGVTALISGYSWVAIAGLVLGSPAAYFEAQSPWRQGGSSTAPFAGWTWFIESWLGWAVFALLCLGIVAVTFRSWLRRLGPEFQAWGGAYIGFVVAATAMGASTPRYLLLTIVFPLLLVPAKRSFRDDLVVIVTLAALQVAWIYAVCMLEGFTP</sequence>